<dbReference type="SUPFAM" id="SSF53756">
    <property type="entry name" value="UDP-Glycosyltransferase/glycogen phosphorylase"/>
    <property type="match status" value="1"/>
</dbReference>
<accession>A0A316ABL7</accession>
<dbReference type="AlphaFoldDB" id="A0A316ABL7"/>
<dbReference type="GO" id="GO:0016757">
    <property type="term" value="F:glycosyltransferase activity"/>
    <property type="evidence" value="ECO:0007669"/>
    <property type="project" value="UniProtKB-KW"/>
</dbReference>
<feature type="region of interest" description="Disordered" evidence="3">
    <location>
        <begin position="372"/>
        <end position="395"/>
    </location>
</feature>
<evidence type="ECO:0000256" key="1">
    <source>
        <dbReference type="ARBA" id="ARBA00022676"/>
    </source>
</evidence>
<keyword evidence="2 6" id="KW-0808">Transferase</keyword>
<organism evidence="6 7">
    <name type="scientific">Quadrisphaera granulorum</name>
    <dbReference type="NCBI Taxonomy" id="317664"/>
    <lineage>
        <taxon>Bacteria</taxon>
        <taxon>Bacillati</taxon>
        <taxon>Actinomycetota</taxon>
        <taxon>Actinomycetes</taxon>
        <taxon>Kineosporiales</taxon>
        <taxon>Kineosporiaceae</taxon>
        <taxon>Quadrisphaera</taxon>
    </lineage>
</organism>
<protein>
    <submittedName>
        <fullName evidence="6">Glycosyltransferase involved in cell wall biosynthesis</fullName>
    </submittedName>
</protein>
<dbReference type="InterPro" id="IPR001296">
    <property type="entry name" value="Glyco_trans_1"/>
</dbReference>
<evidence type="ECO:0000259" key="4">
    <source>
        <dbReference type="Pfam" id="PF00534"/>
    </source>
</evidence>
<dbReference type="Proteomes" id="UP000245469">
    <property type="component" value="Unassembled WGS sequence"/>
</dbReference>
<dbReference type="RefSeq" id="WP_109773203.1">
    <property type="nucleotide sequence ID" value="NZ_QGDQ01000004.1"/>
</dbReference>
<dbReference type="InterPro" id="IPR028098">
    <property type="entry name" value="Glyco_trans_4-like_N"/>
</dbReference>
<reference evidence="6 7" key="1">
    <citation type="submission" date="2018-03" db="EMBL/GenBank/DDBJ databases">
        <title>Genomic Encyclopedia of Archaeal and Bacterial Type Strains, Phase II (KMG-II): from individual species to whole genera.</title>
        <authorList>
            <person name="Goeker M."/>
        </authorList>
    </citation>
    <scope>NUCLEOTIDE SEQUENCE [LARGE SCALE GENOMIC DNA]</scope>
    <source>
        <strain evidence="6 7">DSM 44889</strain>
    </source>
</reference>
<sequence length="395" mass="42525">MSQQPRATIVHERFTEYAGSEAVVEALARRWTSAPLLAPVGRRGVLPSDLELRLTTTPLSRLLRGSTYAHLLPALPVAMRTLRLPESDVVIASHHAFATQVAMSTSTPVVAYVHTPARWIWESSMRNAEGGGLGAAGLAAFSAAFKPFDREAAQHVHTMLANSSFVADRIRRWWGREAEVVAPPVNTDYYRPDHRTPREDFFLLAGRLVPYKRPDLAIQAAARAGVKLIVAGEGRAMEHVKALAGPETTFVGRVSDDELRSLFRRCRALLMPGVEDFGIVPVEAQACGAPVIGIGEGGTLDTIRPGVTGELVTPVMDDATAEVDAWAQALVDFEPSAYDSTKIRAHAETFSRASFSARMGAVVDRVLQGPAVPRPRRHPLGIPTAAAPGQLAAAG</sequence>
<dbReference type="OrthoDB" id="9801573at2"/>
<keyword evidence="1" id="KW-0328">Glycosyltransferase</keyword>
<dbReference type="InterPro" id="IPR050194">
    <property type="entry name" value="Glycosyltransferase_grp1"/>
</dbReference>
<dbReference type="Pfam" id="PF13439">
    <property type="entry name" value="Glyco_transf_4"/>
    <property type="match status" value="1"/>
</dbReference>
<evidence type="ECO:0000313" key="6">
    <source>
        <dbReference type="EMBL" id="PWJ55115.1"/>
    </source>
</evidence>
<evidence type="ECO:0000256" key="2">
    <source>
        <dbReference type="ARBA" id="ARBA00022679"/>
    </source>
</evidence>
<dbReference type="PANTHER" id="PTHR45947:SF3">
    <property type="entry name" value="SULFOQUINOVOSYL TRANSFERASE SQD2"/>
    <property type="match status" value="1"/>
</dbReference>
<feature type="compositionally biased region" description="Low complexity" evidence="3">
    <location>
        <begin position="385"/>
        <end position="395"/>
    </location>
</feature>
<dbReference type="GO" id="GO:1901137">
    <property type="term" value="P:carbohydrate derivative biosynthetic process"/>
    <property type="evidence" value="ECO:0007669"/>
    <property type="project" value="UniProtKB-ARBA"/>
</dbReference>
<dbReference type="EMBL" id="QGDQ01000004">
    <property type="protein sequence ID" value="PWJ55115.1"/>
    <property type="molecule type" value="Genomic_DNA"/>
</dbReference>
<gene>
    <name evidence="6" type="ORF">BXY45_10436</name>
</gene>
<feature type="domain" description="Glycosyl transferase family 1" evidence="4">
    <location>
        <begin position="197"/>
        <end position="322"/>
    </location>
</feature>
<evidence type="ECO:0000313" key="7">
    <source>
        <dbReference type="Proteomes" id="UP000245469"/>
    </source>
</evidence>
<feature type="domain" description="Glycosyltransferase subfamily 4-like N-terminal" evidence="5">
    <location>
        <begin position="50"/>
        <end position="188"/>
    </location>
</feature>
<keyword evidence="7" id="KW-1185">Reference proteome</keyword>
<proteinExistence type="predicted"/>
<dbReference type="Pfam" id="PF00534">
    <property type="entry name" value="Glycos_transf_1"/>
    <property type="match status" value="1"/>
</dbReference>
<evidence type="ECO:0000256" key="3">
    <source>
        <dbReference type="SAM" id="MobiDB-lite"/>
    </source>
</evidence>
<dbReference type="Gene3D" id="3.40.50.2000">
    <property type="entry name" value="Glycogen Phosphorylase B"/>
    <property type="match status" value="2"/>
</dbReference>
<name>A0A316ABL7_9ACTN</name>
<evidence type="ECO:0000259" key="5">
    <source>
        <dbReference type="Pfam" id="PF13439"/>
    </source>
</evidence>
<comment type="caution">
    <text evidence="6">The sequence shown here is derived from an EMBL/GenBank/DDBJ whole genome shotgun (WGS) entry which is preliminary data.</text>
</comment>
<dbReference type="PANTHER" id="PTHR45947">
    <property type="entry name" value="SULFOQUINOVOSYL TRANSFERASE SQD2"/>
    <property type="match status" value="1"/>
</dbReference>